<dbReference type="PROSITE" id="PS51450">
    <property type="entry name" value="LRR"/>
    <property type="match status" value="1"/>
</dbReference>
<keyword evidence="3" id="KW-0677">Repeat</keyword>
<evidence type="ECO:0000256" key="1">
    <source>
        <dbReference type="ARBA" id="ARBA00022614"/>
    </source>
</evidence>
<evidence type="ECO:0000256" key="2">
    <source>
        <dbReference type="ARBA" id="ARBA00022729"/>
    </source>
</evidence>
<protein>
    <submittedName>
        <fullName evidence="5">AAEL001420-PA</fullName>
    </submittedName>
</protein>
<evidence type="ECO:0000256" key="3">
    <source>
        <dbReference type="ARBA" id="ARBA00022737"/>
    </source>
</evidence>
<keyword evidence="1" id="KW-0433">Leucine-rich repeat</keyword>
<evidence type="ECO:0000313" key="6">
    <source>
        <dbReference type="Proteomes" id="UP000682892"/>
    </source>
</evidence>
<organism evidence="5 6">
    <name type="scientific">Aedes aegypti</name>
    <name type="common">Yellowfever mosquito</name>
    <name type="synonym">Culex aegypti</name>
    <dbReference type="NCBI Taxonomy" id="7159"/>
    <lineage>
        <taxon>Eukaryota</taxon>
        <taxon>Metazoa</taxon>
        <taxon>Ecdysozoa</taxon>
        <taxon>Arthropoda</taxon>
        <taxon>Hexapoda</taxon>
        <taxon>Insecta</taxon>
        <taxon>Pterygota</taxon>
        <taxon>Neoptera</taxon>
        <taxon>Endopterygota</taxon>
        <taxon>Diptera</taxon>
        <taxon>Nematocera</taxon>
        <taxon>Culicoidea</taxon>
        <taxon>Culicidae</taxon>
        <taxon>Culicinae</taxon>
        <taxon>Aedini</taxon>
        <taxon>Aedes</taxon>
        <taxon>Stegomyia</taxon>
    </lineage>
</organism>
<dbReference type="OMA" id="CCNPAGA"/>
<dbReference type="PANTHER" id="PTHR24373:SF275">
    <property type="entry name" value="TIR DOMAIN-CONTAINING PROTEIN"/>
    <property type="match status" value="1"/>
</dbReference>
<dbReference type="SUPFAM" id="SSF52058">
    <property type="entry name" value="L domain-like"/>
    <property type="match status" value="1"/>
</dbReference>
<keyword evidence="2 4" id="KW-0732">Signal</keyword>
<feature type="signal peptide" evidence="4">
    <location>
        <begin position="1"/>
        <end position="16"/>
    </location>
</feature>
<dbReference type="Proteomes" id="UP000682892">
    <property type="component" value="Unassembled WGS sequence"/>
</dbReference>
<name>A0A1S4EYQ3_AEDAE</name>
<dbReference type="Gene3D" id="3.80.10.10">
    <property type="entry name" value="Ribonuclease Inhibitor"/>
    <property type="match status" value="1"/>
</dbReference>
<reference evidence="5" key="2">
    <citation type="journal article" date="2007" name="Science">
        <title>Genome sequence of Aedes aegypti, a major arbovirus vector.</title>
        <authorList>
            <person name="Nene V."/>
            <person name="Wortman J.R."/>
            <person name="Lawson D."/>
            <person name="Haas B."/>
            <person name="Kodira C."/>
            <person name="Tu Z.J."/>
            <person name="Loftus B."/>
            <person name="Xi Z."/>
            <person name="Megy K."/>
            <person name="Grabherr M."/>
            <person name="Ren Q."/>
            <person name="Zdobnov E.M."/>
            <person name="Lobo N.F."/>
            <person name="Campbell K.S."/>
            <person name="Brown S.E."/>
            <person name="Bonaldo M.F."/>
            <person name="Zhu J."/>
            <person name="Sinkins S.P."/>
            <person name="Hogenkamp D.G."/>
            <person name="Amedeo P."/>
            <person name="Arensburger P."/>
            <person name="Atkinson P.W."/>
            <person name="Bidwell S."/>
            <person name="Biedler J."/>
            <person name="Birney E."/>
            <person name="Bruggner R.V."/>
            <person name="Costas J."/>
            <person name="Coy M.R."/>
            <person name="Crabtree J."/>
            <person name="Crawford M."/>
            <person name="Debruyn B."/>
            <person name="Decaprio D."/>
            <person name="Eiglmeier K."/>
            <person name="Eisenstadt E."/>
            <person name="El-Dorry H."/>
            <person name="Gelbart W.M."/>
            <person name="Gomes S.L."/>
            <person name="Hammond M."/>
            <person name="Hannick L.I."/>
            <person name="Hogan J.R."/>
            <person name="Holmes M.H."/>
            <person name="Jaffe D."/>
            <person name="Johnston J.S."/>
            <person name="Kennedy R.C."/>
            <person name="Koo H."/>
            <person name="Kravitz S."/>
            <person name="Kriventseva E.V."/>
            <person name="Kulp D."/>
            <person name="Labutti K."/>
            <person name="Lee E."/>
            <person name="Li S."/>
            <person name="Lovin D.D."/>
            <person name="Mao C."/>
            <person name="Mauceli E."/>
            <person name="Menck C.F."/>
            <person name="Miller J.R."/>
            <person name="Montgomery P."/>
            <person name="Mori A."/>
            <person name="Nascimento A.L."/>
            <person name="Naveira H.F."/>
            <person name="Nusbaum C."/>
            <person name="O'leary S."/>
            <person name="Orvis J."/>
            <person name="Pertea M."/>
            <person name="Quesneville H."/>
            <person name="Reidenbach K.R."/>
            <person name="Rogers Y.H."/>
            <person name="Roth C.W."/>
            <person name="Schneider J.R."/>
            <person name="Schatz M."/>
            <person name="Shumway M."/>
            <person name="Stanke M."/>
            <person name="Stinson E.O."/>
            <person name="Tubio J.M."/>
            <person name="Vanzee J.P."/>
            <person name="Verjovski-Almeida S."/>
            <person name="Werner D."/>
            <person name="White O."/>
            <person name="Wyder S."/>
            <person name="Zeng Q."/>
            <person name="Zhao Q."/>
            <person name="Zhao Y."/>
            <person name="Hill C.A."/>
            <person name="Raikhel A.S."/>
            <person name="Soares M.B."/>
            <person name="Knudson D.L."/>
            <person name="Lee N.H."/>
            <person name="Galagan J."/>
            <person name="Salzberg S.L."/>
            <person name="Paulsen I.T."/>
            <person name="Dimopoulos G."/>
            <person name="Collins F.H."/>
            <person name="Birren B."/>
            <person name="Fraser-Liggett C.M."/>
            <person name="Severson D.W."/>
        </authorList>
    </citation>
    <scope>NUCLEOTIDE SEQUENCE [LARGE SCALE GENOMIC DNA]</scope>
    <source>
        <strain evidence="5">Liverpool</strain>
    </source>
</reference>
<dbReference type="EMBL" id="CH477217">
    <property type="protein sequence ID" value="EAT47453.1"/>
    <property type="molecule type" value="Genomic_DNA"/>
</dbReference>
<dbReference type="KEGG" id="aag:5570480"/>
<dbReference type="OrthoDB" id="676979at2759"/>
<reference evidence="5" key="1">
    <citation type="submission" date="2005-10" db="EMBL/GenBank/DDBJ databases">
        <authorList>
            <person name="Loftus B.J."/>
            <person name="Nene V.M."/>
            <person name="Hannick L.I."/>
            <person name="Bidwell S."/>
            <person name="Haas B."/>
            <person name="Amedeo P."/>
            <person name="Orvis J."/>
            <person name="Wortman J.R."/>
            <person name="White O.R."/>
            <person name="Salzberg S."/>
            <person name="Shumway M."/>
            <person name="Koo H."/>
            <person name="Zhao Y."/>
            <person name="Holmes M."/>
            <person name="Miller J."/>
            <person name="Schatz M."/>
            <person name="Pop M."/>
            <person name="Pai G."/>
            <person name="Utterback T."/>
            <person name="Rogers Y.-H."/>
            <person name="Kravitz S."/>
            <person name="Fraser C.M."/>
        </authorList>
    </citation>
    <scope>NUCLEOTIDE SEQUENCE</scope>
    <source>
        <strain evidence="5">Liverpool</strain>
    </source>
</reference>
<dbReference type="Pfam" id="PF13855">
    <property type="entry name" value="LRR_8"/>
    <property type="match status" value="1"/>
</dbReference>
<dbReference type="PANTHER" id="PTHR24373">
    <property type="entry name" value="SLIT RELATED LEUCINE-RICH REPEAT NEURONAL PROTEIN"/>
    <property type="match status" value="1"/>
</dbReference>
<evidence type="ECO:0000313" key="5">
    <source>
        <dbReference type="EMBL" id="EAT47453.1"/>
    </source>
</evidence>
<gene>
    <name evidence="5" type="ORF">AaeL_AAEL001420</name>
</gene>
<sequence>MEVFVLLFLLLSAGSSSPIKNYSCEKSHGNCVLNNVILETESDLEQVEFPDITDPLTIATGKIPHFTRMLIDKLPGIKDLTINRLEVETVYVKPEMTHLEAVGNQIRLLEVDNDKDKAYQMLTLDLSSNNLEDLSVLSRFRQLRRLTLNGNKFDTLSMDLFEGMSELRQLSLDNNNMYRFDTSKKIHLPKLQTFSLAGNGLIELHVTMWDFPSLKELDVSNNKLYFLEGSLDQFKSLESVKISGNYWKCDFVDAILLKTIKLDEDEPNRCKESSLIDVQRICCTYDAFSILSFAKDDLGLFDDKWEDLRNLQKDFQGFKDETERKLVRIGELGEERSLIERIEEIKSNQEQILKRLDSSAGMLEIEQLRSDITDHKSTMDDKYSGLGRQLDSFVEPFNELRSDVNEKLAKYEEIPEKLLPLEQLINDQGALQKSTIVLQKAVQDMEKQQLLYHLSIAALRNQIGSQVSELKAEIDKFTKRNEKLDTQIDRIMFNVNTIFEMLESISED</sequence>
<evidence type="ECO:0000256" key="4">
    <source>
        <dbReference type="SAM" id="SignalP"/>
    </source>
</evidence>
<dbReference type="InterPro" id="IPR001611">
    <property type="entry name" value="Leu-rich_rpt"/>
</dbReference>
<accession>A0A1S4EYQ3</accession>
<dbReference type="SMART" id="SM00369">
    <property type="entry name" value="LRR_TYP"/>
    <property type="match status" value="3"/>
</dbReference>
<dbReference type="HOGENOM" id="CLU_039875_0_0_1"/>
<dbReference type="InterPro" id="IPR003591">
    <property type="entry name" value="Leu-rich_rpt_typical-subtyp"/>
</dbReference>
<dbReference type="InterPro" id="IPR050328">
    <property type="entry name" value="Dev_Immune_Receptor"/>
</dbReference>
<dbReference type="AlphaFoldDB" id="A0A1S4EYQ3"/>
<reference evidence="5" key="3">
    <citation type="submission" date="2012-09" db="EMBL/GenBank/DDBJ databases">
        <authorList>
            <consortium name="VectorBase"/>
        </authorList>
    </citation>
    <scope>NUCLEOTIDE SEQUENCE</scope>
    <source>
        <strain evidence="5">Liverpool</strain>
    </source>
</reference>
<proteinExistence type="predicted"/>
<dbReference type="InterPro" id="IPR032675">
    <property type="entry name" value="LRR_dom_sf"/>
</dbReference>
<feature type="chain" id="PRO_5036460641" evidence="4">
    <location>
        <begin position="17"/>
        <end position="508"/>
    </location>
</feature>